<name>A0A183D4H7_9BILA</name>
<sequence>MRHPFHSARSACDEGYIYKIANEAYRLSLCMLKPPFQFYVVLKERRATGADGNEKASYASAKNHTKERIGSSLLSNSLLFPQDDSVVDVNRVDANGVGGCQRLELQLVNLYKPVLRRDSSTMSF</sequence>
<reference evidence="1 2" key="2">
    <citation type="submission" date="2018-11" db="EMBL/GenBank/DDBJ databases">
        <authorList>
            <consortium name="Pathogen Informatics"/>
        </authorList>
    </citation>
    <scope>NUCLEOTIDE SEQUENCE [LARGE SCALE GENOMIC DNA]</scope>
</reference>
<proteinExistence type="predicted"/>
<evidence type="ECO:0000313" key="3">
    <source>
        <dbReference type="WBParaSite" id="GPUH_0000362501-mRNA-1"/>
    </source>
</evidence>
<dbReference type="Proteomes" id="UP000271098">
    <property type="component" value="Unassembled WGS sequence"/>
</dbReference>
<accession>A0A183D4H7</accession>
<gene>
    <name evidence="1" type="ORF">GPUH_LOCUS3619</name>
</gene>
<dbReference type="EMBL" id="UYRT01006291">
    <property type="protein sequence ID" value="VDK40233.1"/>
    <property type="molecule type" value="Genomic_DNA"/>
</dbReference>
<evidence type="ECO:0000313" key="1">
    <source>
        <dbReference type="EMBL" id="VDK40233.1"/>
    </source>
</evidence>
<dbReference type="WBParaSite" id="GPUH_0000362501-mRNA-1">
    <property type="protein sequence ID" value="GPUH_0000362501-mRNA-1"/>
    <property type="gene ID" value="GPUH_0000362501"/>
</dbReference>
<organism evidence="3">
    <name type="scientific">Gongylonema pulchrum</name>
    <dbReference type="NCBI Taxonomy" id="637853"/>
    <lineage>
        <taxon>Eukaryota</taxon>
        <taxon>Metazoa</taxon>
        <taxon>Ecdysozoa</taxon>
        <taxon>Nematoda</taxon>
        <taxon>Chromadorea</taxon>
        <taxon>Rhabditida</taxon>
        <taxon>Spirurina</taxon>
        <taxon>Spiruromorpha</taxon>
        <taxon>Spiruroidea</taxon>
        <taxon>Gongylonematidae</taxon>
        <taxon>Gongylonema</taxon>
    </lineage>
</organism>
<reference evidence="3" key="1">
    <citation type="submission" date="2016-06" db="UniProtKB">
        <authorList>
            <consortium name="WormBaseParasite"/>
        </authorList>
    </citation>
    <scope>IDENTIFICATION</scope>
</reference>
<protein>
    <submittedName>
        <fullName evidence="1 3">Uncharacterized protein</fullName>
    </submittedName>
</protein>
<dbReference type="AlphaFoldDB" id="A0A183D4H7"/>
<keyword evidence="2" id="KW-1185">Reference proteome</keyword>
<evidence type="ECO:0000313" key="2">
    <source>
        <dbReference type="Proteomes" id="UP000271098"/>
    </source>
</evidence>